<dbReference type="OrthoDB" id="9784671at2"/>
<evidence type="ECO:0000256" key="7">
    <source>
        <dbReference type="ARBA" id="ARBA00023136"/>
    </source>
</evidence>
<dbReference type="PANTHER" id="PTHR30294:SF47">
    <property type="entry name" value="INNER MEMBRANE TRANSPORT PERMEASE YHHJ"/>
    <property type="match status" value="1"/>
</dbReference>
<feature type="transmembrane region" description="Helical" evidence="8">
    <location>
        <begin position="258"/>
        <end position="281"/>
    </location>
</feature>
<evidence type="ECO:0000256" key="6">
    <source>
        <dbReference type="ARBA" id="ARBA00022989"/>
    </source>
</evidence>
<evidence type="ECO:0000256" key="2">
    <source>
        <dbReference type="ARBA" id="ARBA00007783"/>
    </source>
</evidence>
<protein>
    <submittedName>
        <fullName evidence="10">ABC transporter permease</fullName>
    </submittedName>
</protein>
<evidence type="ECO:0000256" key="8">
    <source>
        <dbReference type="SAM" id="Phobius"/>
    </source>
</evidence>
<evidence type="ECO:0000259" key="9">
    <source>
        <dbReference type="PROSITE" id="PS51012"/>
    </source>
</evidence>
<keyword evidence="5 8" id="KW-0812">Transmembrane</keyword>
<feature type="transmembrane region" description="Helical" evidence="8">
    <location>
        <begin position="288"/>
        <end position="306"/>
    </location>
</feature>
<dbReference type="Gene3D" id="3.40.1710.10">
    <property type="entry name" value="abc type-2 transporter like domain"/>
    <property type="match status" value="1"/>
</dbReference>
<comment type="similarity">
    <text evidence="2">Belongs to the ABC-2 integral membrane protein family.</text>
</comment>
<evidence type="ECO:0000256" key="1">
    <source>
        <dbReference type="ARBA" id="ARBA00004651"/>
    </source>
</evidence>
<dbReference type="PROSITE" id="PS51012">
    <property type="entry name" value="ABC_TM2"/>
    <property type="match status" value="1"/>
</dbReference>
<feature type="transmembrane region" description="Helical" evidence="8">
    <location>
        <begin position="176"/>
        <end position="200"/>
    </location>
</feature>
<dbReference type="InterPro" id="IPR051449">
    <property type="entry name" value="ABC-2_transporter_component"/>
</dbReference>
<dbReference type="RefSeq" id="WP_131307420.1">
    <property type="nucleotide sequence ID" value="NZ_SJFN01000007.1"/>
</dbReference>
<keyword evidence="11" id="KW-1185">Reference proteome</keyword>
<keyword evidence="6 8" id="KW-1133">Transmembrane helix</keyword>
<reference evidence="10 11" key="1">
    <citation type="submission" date="2019-02" db="EMBL/GenBank/DDBJ databases">
        <title>Siculibacillus lacustris gen. nov., sp. nov., a new rosette-forming bacterium isolated from a freshwater crater lake (Lake St. Ana, Romania).</title>
        <authorList>
            <person name="Felfoldi T."/>
            <person name="Marton Z."/>
            <person name="Szabo A."/>
            <person name="Mentes A."/>
            <person name="Boka K."/>
            <person name="Marialigeti K."/>
            <person name="Mathe I."/>
            <person name="Koncz M."/>
            <person name="Schumann P."/>
            <person name="Toth E."/>
        </authorList>
    </citation>
    <scope>NUCLEOTIDE SEQUENCE [LARGE SCALE GENOMIC DNA]</scope>
    <source>
        <strain evidence="10 11">SA-279</strain>
    </source>
</reference>
<gene>
    <name evidence="10" type="ORF">EYW49_06525</name>
</gene>
<comment type="caution">
    <text evidence="10">The sequence shown here is derived from an EMBL/GenBank/DDBJ whole genome shotgun (WGS) entry which is preliminary data.</text>
</comment>
<evidence type="ECO:0000313" key="11">
    <source>
        <dbReference type="Proteomes" id="UP000292781"/>
    </source>
</evidence>
<organism evidence="10 11">
    <name type="scientific">Siculibacillus lacustris</name>
    <dbReference type="NCBI Taxonomy" id="1549641"/>
    <lineage>
        <taxon>Bacteria</taxon>
        <taxon>Pseudomonadati</taxon>
        <taxon>Pseudomonadota</taxon>
        <taxon>Alphaproteobacteria</taxon>
        <taxon>Hyphomicrobiales</taxon>
        <taxon>Ancalomicrobiaceae</taxon>
        <taxon>Siculibacillus</taxon>
    </lineage>
</organism>
<keyword evidence="7 8" id="KW-0472">Membrane</keyword>
<proteinExistence type="inferred from homology"/>
<dbReference type="Pfam" id="PF12698">
    <property type="entry name" value="ABC2_membrane_3"/>
    <property type="match status" value="1"/>
</dbReference>
<comment type="subcellular location">
    <subcellularLocation>
        <location evidence="1">Cell membrane</location>
        <topology evidence="1">Multi-pass membrane protein</topology>
    </subcellularLocation>
</comment>
<sequence length="375" mass="41014">MGRFFLNVFRLAIKELQSLRHDPMMLFLIVYAFSAAVIMVADGVKLEVVNATMGVVDDDRSQLSRRMTDAFAAPYFKTPEVIDRGTVDRAMDVGRYGFVLEFPPGFEADVLRGRVPAIGLTIDATVMVQAGNGAAYIQSILLREATAYLQGTPLEAQLPIAVVSRVRFNPNIEGRWFSSIMQLTNSITILSILLVGAAVIREREHGTIEHLLVMPVGAFEIALAKVLANGAVLLLAVVLSMELVVRGWLGVPIAGSRALFLCGTVFYLFSTTSLGILIATLARSMPQFALMAIPVFTTMMLLSGNMTPLESMPQALQWAMHVSPSVYYVQFAQGLLYRGATLEIVWQPLAIMVGLGVVYLAFAVHRFRIMLAHAG</sequence>
<dbReference type="EMBL" id="SJFN01000007">
    <property type="protein sequence ID" value="TBW39521.1"/>
    <property type="molecule type" value="Genomic_DNA"/>
</dbReference>
<evidence type="ECO:0000256" key="4">
    <source>
        <dbReference type="ARBA" id="ARBA00022475"/>
    </source>
</evidence>
<accession>A0A4Q9VTU9</accession>
<evidence type="ECO:0000256" key="3">
    <source>
        <dbReference type="ARBA" id="ARBA00022448"/>
    </source>
</evidence>
<feature type="transmembrane region" description="Helical" evidence="8">
    <location>
        <begin position="212"/>
        <end position="238"/>
    </location>
</feature>
<dbReference type="GO" id="GO:0005886">
    <property type="term" value="C:plasma membrane"/>
    <property type="evidence" value="ECO:0007669"/>
    <property type="project" value="UniProtKB-SubCell"/>
</dbReference>
<keyword evidence="3" id="KW-0813">Transport</keyword>
<feature type="transmembrane region" description="Helical" evidence="8">
    <location>
        <begin position="344"/>
        <end position="364"/>
    </location>
</feature>
<evidence type="ECO:0000256" key="5">
    <source>
        <dbReference type="ARBA" id="ARBA00022692"/>
    </source>
</evidence>
<dbReference type="InterPro" id="IPR013525">
    <property type="entry name" value="ABC2_TM"/>
</dbReference>
<dbReference type="PANTHER" id="PTHR30294">
    <property type="entry name" value="MEMBRANE COMPONENT OF ABC TRANSPORTER YHHJ-RELATED"/>
    <property type="match status" value="1"/>
</dbReference>
<dbReference type="AlphaFoldDB" id="A0A4Q9VTU9"/>
<keyword evidence="4" id="KW-1003">Cell membrane</keyword>
<name>A0A4Q9VTU9_9HYPH</name>
<dbReference type="GO" id="GO:0140359">
    <property type="term" value="F:ABC-type transporter activity"/>
    <property type="evidence" value="ECO:0007669"/>
    <property type="project" value="InterPro"/>
</dbReference>
<evidence type="ECO:0000313" key="10">
    <source>
        <dbReference type="EMBL" id="TBW39521.1"/>
    </source>
</evidence>
<feature type="domain" description="ABC transmembrane type-2" evidence="9">
    <location>
        <begin position="144"/>
        <end position="370"/>
    </location>
</feature>
<dbReference type="InterPro" id="IPR047817">
    <property type="entry name" value="ABC2_TM_bact-type"/>
</dbReference>
<dbReference type="Proteomes" id="UP000292781">
    <property type="component" value="Unassembled WGS sequence"/>
</dbReference>